<dbReference type="RefSeq" id="WP_017749080.1">
    <property type="nucleotide sequence ID" value="NZ_KQ976354.1"/>
</dbReference>
<sequence>MRSWQERPVEYANLLNPAFCSILLQNAVKGYQKEKKQGMPYPLLFFVLPLVLHSSTRNALPRTTITKLHIWLQKQPEVRVGFGDRKESFYLVLNNKPQKFLKK</sequence>
<evidence type="ECO:0000313" key="1">
    <source>
        <dbReference type="EMBL" id="KYC35706.1"/>
    </source>
</evidence>
<dbReference type="AlphaFoldDB" id="A0A139WTE1"/>
<dbReference type="InterPro" id="IPR045390">
    <property type="entry name" value="ABC-3C_MC3"/>
</dbReference>
<name>A0A139WTE1_9CYAN</name>
<protein>
    <submittedName>
        <fullName evidence="1">Uncharacterized protein</fullName>
    </submittedName>
</protein>
<dbReference type="Pfam" id="PF20131">
    <property type="entry name" value="MC3"/>
    <property type="match status" value="1"/>
</dbReference>
<proteinExistence type="predicted"/>
<comment type="caution">
    <text evidence="1">The sequence shown here is derived from an EMBL/GenBank/DDBJ whole genome shotgun (WGS) entry which is preliminary data.</text>
</comment>
<dbReference type="EMBL" id="ANNX02000051">
    <property type="protein sequence ID" value="KYC35706.1"/>
    <property type="molecule type" value="Genomic_DNA"/>
</dbReference>
<dbReference type="Proteomes" id="UP000076925">
    <property type="component" value="Unassembled WGS sequence"/>
</dbReference>
<keyword evidence="2" id="KW-1185">Reference proteome</keyword>
<gene>
    <name evidence="1" type="ORF">WA1_07825</name>
</gene>
<organism evidence="1 2">
    <name type="scientific">Scytonema hofmannii PCC 7110</name>
    <dbReference type="NCBI Taxonomy" id="128403"/>
    <lineage>
        <taxon>Bacteria</taxon>
        <taxon>Bacillati</taxon>
        <taxon>Cyanobacteriota</taxon>
        <taxon>Cyanophyceae</taxon>
        <taxon>Nostocales</taxon>
        <taxon>Scytonemataceae</taxon>
        <taxon>Scytonema</taxon>
    </lineage>
</organism>
<accession>A0A139WTE1</accession>
<dbReference type="STRING" id="128403.WA1_07825"/>
<reference evidence="1 2" key="1">
    <citation type="journal article" date="2013" name="Genome Biol. Evol.">
        <title>Genomes of Stigonematalean cyanobacteria (subsection V) and the evolution of oxygenic photosynthesis from prokaryotes to plastids.</title>
        <authorList>
            <person name="Dagan T."/>
            <person name="Roettger M."/>
            <person name="Stucken K."/>
            <person name="Landan G."/>
            <person name="Koch R."/>
            <person name="Major P."/>
            <person name="Gould S.B."/>
            <person name="Goremykin V.V."/>
            <person name="Rippka R."/>
            <person name="Tandeau de Marsac N."/>
            <person name="Gugger M."/>
            <person name="Lockhart P.J."/>
            <person name="Allen J.F."/>
            <person name="Brune I."/>
            <person name="Maus I."/>
            <person name="Puhler A."/>
            <person name="Martin W.F."/>
        </authorList>
    </citation>
    <scope>NUCLEOTIDE SEQUENCE [LARGE SCALE GENOMIC DNA]</scope>
    <source>
        <strain evidence="1 2">PCC 7110</strain>
    </source>
</reference>
<evidence type="ECO:0000313" key="2">
    <source>
        <dbReference type="Proteomes" id="UP000076925"/>
    </source>
</evidence>